<feature type="domain" description="ABC3 transporter permease C-terminal" evidence="7">
    <location>
        <begin position="180"/>
        <end position="294"/>
    </location>
</feature>
<dbReference type="Pfam" id="PF02687">
    <property type="entry name" value="FtsX"/>
    <property type="match status" value="1"/>
</dbReference>
<keyword evidence="2" id="KW-1003">Cell membrane</keyword>
<name>A0A2S5JGI5_9RHOB</name>
<dbReference type="GO" id="GO:0051301">
    <property type="term" value="P:cell division"/>
    <property type="evidence" value="ECO:0007669"/>
    <property type="project" value="UniProtKB-KW"/>
</dbReference>
<proteinExistence type="predicted"/>
<keyword evidence="5 6" id="KW-0472">Membrane</keyword>
<feature type="transmembrane region" description="Helical" evidence="6">
    <location>
        <begin position="29"/>
        <end position="52"/>
    </location>
</feature>
<keyword evidence="8" id="KW-0132">Cell division</keyword>
<reference evidence="8 9" key="1">
    <citation type="submission" date="2018-01" db="EMBL/GenBank/DDBJ databases">
        <title>Genomic Encyclopedia of Archaeal and Bacterial Type Strains, Phase II (KMG-II): from individual species to whole genera.</title>
        <authorList>
            <person name="Goeker M."/>
        </authorList>
    </citation>
    <scope>NUCLEOTIDE SEQUENCE [LARGE SCALE GENOMIC DNA]</scope>
    <source>
        <strain evidence="8 9">DSM 12048</strain>
    </source>
</reference>
<feature type="transmembrane region" description="Helical" evidence="6">
    <location>
        <begin position="272"/>
        <end position="294"/>
    </location>
</feature>
<evidence type="ECO:0000259" key="7">
    <source>
        <dbReference type="Pfam" id="PF02687"/>
    </source>
</evidence>
<keyword evidence="3 6" id="KW-0812">Transmembrane</keyword>
<evidence type="ECO:0000256" key="6">
    <source>
        <dbReference type="SAM" id="Phobius"/>
    </source>
</evidence>
<keyword evidence="9" id="KW-1185">Reference proteome</keyword>
<evidence type="ECO:0000256" key="5">
    <source>
        <dbReference type="ARBA" id="ARBA00023136"/>
    </source>
</evidence>
<comment type="subcellular location">
    <subcellularLocation>
        <location evidence="1">Cell membrane</location>
        <topology evidence="1">Multi-pass membrane protein</topology>
    </subcellularLocation>
</comment>
<keyword evidence="8" id="KW-0131">Cell cycle</keyword>
<dbReference type="PANTHER" id="PTHR47755:SF1">
    <property type="entry name" value="CELL DIVISION PROTEIN FTSX"/>
    <property type="match status" value="1"/>
</dbReference>
<dbReference type="GO" id="GO:0032153">
    <property type="term" value="C:cell division site"/>
    <property type="evidence" value="ECO:0007669"/>
    <property type="project" value="TreeGrafter"/>
</dbReference>
<evidence type="ECO:0000256" key="1">
    <source>
        <dbReference type="ARBA" id="ARBA00004651"/>
    </source>
</evidence>
<evidence type="ECO:0000256" key="4">
    <source>
        <dbReference type="ARBA" id="ARBA00022989"/>
    </source>
</evidence>
<accession>A0A2S5JGI5</accession>
<dbReference type="InterPro" id="IPR003838">
    <property type="entry name" value="ABC3_permease_C"/>
</dbReference>
<organism evidence="8 9">
    <name type="scientific">Albidovulum inexpectatum</name>
    <dbReference type="NCBI Taxonomy" id="196587"/>
    <lineage>
        <taxon>Bacteria</taxon>
        <taxon>Pseudomonadati</taxon>
        <taxon>Pseudomonadota</taxon>
        <taxon>Alphaproteobacteria</taxon>
        <taxon>Rhodobacterales</taxon>
        <taxon>Paracoccaceae</taxon>
        <taxon>Albidovulum</taxon>
    </lineage>
</organism>
<comment type="caution">
    <text evidence="8">The sequence shown here is derived from an EMBL/GenBank/DDBJ whole genome shotgun (WGS) entry which is preliminary data.</text>
</comment>
<dbReference type="AlphaFoldDB" id="A0A2S5JGI5"/>
<feature type="transmembrane region" description="Helical" evidence="6">
    <location>
        <begin position="174"/>
        <end position="201"/>
    </location>
</feature>
<evidence type="ECO:0000256" key="3">
    <source>
        <dbReference type="ARBA" id="ARBA00022692"/>
    </source>
</evidence>
<evidence type="ECO:0000313" key="9">
    <source>
        <dbReference type="Proteomes" id="UP000239736"/>
    </source>
</evidence>
<dbReference type="GO" id="GO:0005886">
    <property type="term" value="C:plasma membrane"/>
    <property type="evidence" value="ECO:0007669"/>
    <property type="project" value="UniProtKB-SubCell"/>
</dbReference>
<dbReference type="Proteomes" id="UP000239736">
    <property type="component" value="Unassembled WGS sequence"/>
</dbReference>
<evidence type="ECO:0000313" key="8">
    <source>
        <dbReference type="EMBL" id="PPB80540.1"/>
    </source>
</evidence>
<gene>
    <name evidence="8" type="ORF">LV82_01889</name>
</gene>
<evidence type="ECO:0000256" key="2">
    <source>
        <dbReference type="ARBA" id="ARBA00022475"/>
    </source>
</evidence>
<protein>
    <submittedName>
        <fullName evidence="8">Cell division transport system permease protein</fullName>
    </submittedName>
</protein>
<keyword evidence="4 6" id="KW-1133">Transmembrane helix</keyword>
<dbReference type="RefSeq" id="WP_245873129.1">
    <property type="nucleotide sequence ID" value="NZ_PRDS01000005.1"/>
</dbReference>
<dbReference type="EMBL" id="PRDS01000005">
    <property type="protein sequence ID" value="PPB80540.1"/>
    <property type="molecule type" value="Genomic_DNA"/>
</dbReference>
<sequence>MTRVFDHVIAVIAGRGPANRIVPPSGATVWPTVLAAGAMAFLAVFALSVALATDRLADRWADSLAHSATVRVTVAPDQADQAVDSVLRILAQTPGIAEARALDQQEISQLLAPWLGAELPLEDLPLPRLIEIRETDAGFDAESLRLRLSAEVPGAELDDHARWRRPLVLAAGRIRALGMVSLGLIVAAMAAMVTLAARAALAANRQVIEVLRLVGARDAYIARAFVRRFTHRAGTGALVGTLVGMSAIALLPGPAQEGAGFLSGLGFRGAEWLLPLVIPVVAAIVAFAATRAAARGALREVQ</sequence>
<feature type="transmembrane region" description="Helical" evidence="6">
    <location>
        <begin position="233"/>
        <end position="252"/>
    </location>
</feature>
<dbReference type="PANTHER" id="PTHR47755">
    <property type="entry name" value="CELL DIVISION PROTEIN FTSX"/>
    <property type="match status" value="1"/>
</dbReference>
<dbReference type="InterPro" id="IPR004513">
    <property type="entry name" value="FtsX"/>
</dbReference>